<dbReference type="Proteomes" id="UP000016843">
    <property type="component" value="Unassembled WGS sequence"/>
</dbReference>
<dbReference type="AlphaFoldDB" id="U5BTB3"/>
<evidence type="ECO:0000313" key="3">
    <source>
        <dbReference type="Proteomes" id="UP000016843"/>
    </source>
</evidence>
<protein>
    <submittedName>
        <fullName evidence="2">Uncharacterized protein</fullName>
    </submittedName>
</protein>
<feature type="compositionally biased region" description="Basic and acidic residues" evidence="1">
    <location>
        <begin position="21"/>
        <end position="32"/>
    </location>
</feature>
<evidence type="ECO:0000256" key="1">
    <source>
        <dbReference type="SAM" id="MobiDB-lite"/>
    </source>
</evidence>
<proteinExistence type="predicted"/>
<reference evidence="2 3" key="1">
    <citation type="journal article" date="2013" name="Genome Announc.">
        <title>Draft Genome Sequence of the Psychrophilic and Alkaliphilic Rhodonellum psychrophilum Strain GCM71T.</title>
        <authorList>
            <person name="Hauptmann A.L."/>
            <person name="Glaring M.A."/>
            <person name="Hallin P.F."/>
            <person name="Prieme A."/>
            <person name="Stougaard P."/>
        </authorList>
    </citation>
    <scope>NUCLEOTIDE SEQUENCE [LARGE SCALE GENOMIC DNA]</scope>
    <source>
        <strain evidence="2 3">GCM71</strain>
    </source>
</reference>
<comment type="caution">
    <text evidence="2">The sequence shown here is derived from an EMBL/GenBank/DDBJ whole genome shotgun (WGS) entry which is preliminary data.</text>
</comment>
<dbReference type="EMBL" id="AWXR01000060">
    <property type="protein sequence ID" value="ERM81148.1"/>
    <property type="molecule type" value="Genomic_DNA"/>
</dbReference>
<keyword evidence="3" id="KW-1185">Reference proteome</keyword>
<accession>U5BTB3</accession>
<sequence length="45" mass="5154">MNPKHALDFQIGVETERKSDCLENKASAERMRSKTGSSRLDIKQF</sequence>
<organism evidence="2 3">
    <name type="scientific">Rhodonellum psychrophilum GCM71 = DSM 17998</name>
    <dbReference type="NCBI Taxonomy" id="1123057"/>
    <lineage>
        <taxon>Bacteria</taxon>
        <taxon>Pseudomonadati</taxon>
        <taxon>Bacteroidota</taxon>
        <taxon>Cytophagia</taxon>
        <taxon>Cytophagales</taxon>
        <taxon>Cytophagaceae</taxon>
        <taxon>Rhodonellum</taxon>
    </lineage>
</organism>
<evidence type="ECO:0000313" key="2">
    <source>
        <dbReference type="EMBL" id="ERM81148.1"/>
    </source>
</evidence>
<gene>
    <name evidence="2" type="ORF">P872_20435</name>
</gene>
<name>U5BTB3_9BACT</name>
<feature type="region of interest" description="Disordered" evidence="1">
    <location>
        <begin position="21"/>
        <end position="45"/>
    </location>
</feature>